<keyword evidence="1 4" id="KW-0378">Hydrolase</keyword>
<dbReference type="PROSITE" id="PS51635">
    <property type="entry name" value="PNPLA"/>
    <property type="match status" value="1"/>
</dbReference>
<sequence>MSNIGITFSGGGIKGIAHLGILQYLTEIGIKPTVMSGTSAGSLIAAFYAAEYSPKEIFEIGKKENFFSRSGLFLHGGGLFSPDVFSNIIKKYIPHDNIKKLKIPIYITATDITNAKLVTFKEGSIALAVKSSCAVPLIFHPVLHNGKLLSDGGLLNNLPVDLIKDKCDKIIGINVNSVFKMEGKASYQRMIERSIQIAINKNSEDKKNICHIYMEPLNRKNYKMFDFNKMDEIYDIGYAYAKSFDNELFALLNN</sequence>
<evidence type="ECO:0000256" key="1">
    <source>
        <dbReference type="ARBA" id="ARBA00022801"/>
    </source>
</evidence>
<keyword evidence="2 4" id="KW-0442">Lipid degradation</keyword>
<dbReference type="SUPFAM" id="SSF52151">
    <property type="entry name" value="FabD/lysophospholipase-like"/>
    <property type="match status" value="1"/>
</dbReference>
<dbReference type="InterPro" id="IPR016035">
    <property type="entry name" value="Acyl_Trfase/lysoPLipase"/>
</dbReference>
<feature type="active site" description="Proton acceptor" evidence="4">
    <location>
        <position position="151"/>
    </location>
</feature>
<proteinExistence type="predicted"/>
<feature type="active site" description="Nucleophile" evidence="4">
    <location>
        <position position="39"/>
    </location>
</feature>
<gene>
    <name evidence="6" type="ORF">ACFQZW_12160</name>
</gene>
<dbReference type="Gene3D" id="3.40.1090.10">
    <property type="entry name" value="Cytosolic phospholipase A2 catalytic domain"/>
    <property type="match status" value="2"/>
</dbReference>
<dbReference type="CDD" id="cd07205">
    <property type="entry name" value="Pat_PNPLA6_PNPLA7_NTE1_like"/>
    <property type="match status" value="1"/>
</dbReference>
<feature type="short sequence motif" description="GXGXXG" evidence="4">
    <location>
        <begin position="10"/>
        <end position="15"/>
    </location>
</feature>
<evidence type="ECO:0000256" key="4">
    <source>
        <dbReference type="PROSITE-ProRule" id="PRU01161"/>
    </source>
</evidence>
<reference evidence="7" key="1">
    <citation type="journal article" date="2019" name="Int. J. Syst. Evol. Microbiol.">
        <title>The Global Catalogue of Microorganisms (GCM) 10K type strain sequencing project: providing services to taxonomists for standard genome sequencing and annotation.</title>
        <authorList>
            <consortium name="The Broad Institute Genomics Platform"/>
            <consortium name="The Broad Institute Genome Sequencing Center for Infectious Disease"/>
            <person name="Wu L."/>
            <person name="Ma J."/>
        </authorList>
    </citation>
    <scope>NUCLEOTIDE SEQUENCE [LARGE SCALE GENOMIC DNA]</scope>
    <source>
        <strain evidence="7">CCUG 60022</strain>
    </source>
</reference>
<dbReference type="RefSeq" id="WP_386783315.1">
    <property type="nucleotide sequence ID" value="NZ_JBHTIC010000019.1"/>
</dbReference>
<keyword evidence="3 4" id="KW-0443">Lipid metabolism</keyword>
<dbReference type="PANTHER" id="PTHR14226:SF78">
    <property type="entry name" value="SLR0060 PROTEIN"/>
    <property type="match status" value="1"/>
</dbReference>
<feature type="short sequence motif" description="GXSXG" evidence="4">
    <location>
        <begin position="37"/>
        <end position="41"/>
    </location>
</feature>
<protein>
    <submittedName>
        <fullName evidence="6">Patatin-like phospholipase family protein</fullName>
    </submittedName>
</protein>
<dbReference type="InterPro" id="IPR002641">
    <property type="entry name" value="PNPLA_dom"/>
</dbReference>
<evidence type="ECO:0000313" key="7">
    <source>
        <dbReference type="Proteomes" id="UP001597032"/>
    </source>
</evidence>
<evidence type="ECO:0000259" key="5">
    <source>
        <dbReference type="PROSITE" id="PS51635"/>
    </source>
</evidence>
<evidence type="ECO:0000313" key="6">
    <source>
        <dbReference type="EMBL" id="MFD0762836.1"/>
    </source>
</evidence>
<feature type="short sequence motif" description="DGA/G" evidence="4">
    <location>
        <begin position="151"/>
        <end position="153"/>
    </location>
</feature>
<feature type="domain" description="PNPLA" evidence="5">
    <location>
        <begin position="6"/>
        <end position="164"/>
    </location>
</feature>
<keyword evidence="7" id="KW-1185">Reference proteome</keyword>
<name>A0ABW2Z8A7_9FLAO</name>
<dbReference type="Pfam" id="PF01734">
    <property type="entry name" value="Patatin"/>
    <property type="match status" value="1"/>
</dbReference>
<evidence type="ECO:0000256" key="2">
    <source>
        <dbReference type="ARBA" id="ARBA00022963"/>
    </source>
</evidence>
<dbReference type="InterPro" id="IPR050301">
    <property type="entry name" value="NTE"/>
</dbReference>
<dbReference type="EMBL" id="JBHTIC010000019">
    <property type="protein sequence ID" value="MFD0762836.1"/>
    <property type="molecule type" value="Genomic_DNA"/>
</dbReference>
<dbReference type="Proteomes" id="UP001597032">
    <property type="component" value="Unassembled WGS sequence"/>
</dbReference>
<evidence type="ECO:0000256" key="3">
    <source>
        <dbReference type="ARBA" id="ARBA00023098"/>
    </source>
</evidence>
<accession>A0ABW2Z8A7</accession>
<organism evidence="6 7">
    <name type="scientific">Lutibacter aestuarii</name>
    <dbReference type="NCBI Taxonomy" id="861111"/>
    <lineage>
        <taxon>Bacteria</taxon>
        <taxon>Pseudomonadati</taxon>
        <taxon>Bacteroidota</taxon>
        <taxon>Flavobacteriia</taxon>
        <taxon>Flavobacteriales</taxon>
        <taxon>Flavobacteriaceae</taxon>
        <taxon>Lutibacter</taxon>
    </lineage>
</organism>
<dbReference type="PANTHER" id="PTHR14226">
    <property type="entry name" value="NEUROPATHY TARGET ESTERASE/SWISS CHEESE D.MELANOGASTER"/>
    <property type="match status" value="1"/>
</dbReference>
<comment type="caution">
    <text evidence="6">The sequence shown here is derived from an EMBL/GenBank/DDBJ whole genome shotgun (WGS) entry which is preliminary data.</text>
</comment>